<evidence type="ECO:0008006" key="3">
    <source>
        <dbReference type="Google" id="ProtNLM"/>
    </source>
</evidence>
<accession>A0A330GE23</accession>
<evidence type="ECO:0000313" key="1">
    <source>
        <dbReference type="EMBL" id="RAZ70648.1"/>
    </source>
</evidence>
<dbReference type="Proteomes" id="UP000251576">
    <property type="component" value="Unassembled WGS sequence"/>
</dbReference>
<evidence type="ECO:0000313" key="2">
    <source>
        <dbReference type="Proteomes" id="UP000251576"/>
    </source>
</evidence>
<organism evidence="1 2">
    <name type="scientific">Enterobacter cloacae</name>
    <dbReference type="NCBI Taxonomy" id="550"/>
    <lineage>
        <taxon>Bacteria</taxon>
        <taxon>Pseudomonadati</taxon>
        <taxon>Pseudomonadota</taxon>
        <taxon>Gammaproteobacteria</taxon>
        <taxon>Enterobacterales</taxon>
        <taxon>Enterobacteriaceae</taxon>
        <taxon>Enterobacter</taxon>
        <taxon>Enterobacter cloacae complex</taxon>
    </lineage>
</organism>
<dbReference type="NCBIfam" id="TIGR01643">
    <property type="entry name" value="YD_repeat_2x"/>
    <property type="match status" value="1"/>
</dbReference>
<feature type="non-terminal residue" evidence="1">
    <location>
        <position position="1"/>
    </location>
</feature>
<dbReference type="Gene3D" id="2.180.10.10">
    <property type="entry name" value="RHS repeat-associated core"/>
    <property type="match status" value="1"/>
</dbReference>
<dbReference type="InterPro" id="IPR006530">
    <property type="entry name" value="YD"/>
</dbReference>
<proteinExistence type="predicted"/>
<dbReference type="AlphaFoldDB" id="A0A330GE23"/>
<feature type="non-terminal residue" evidence="1">
    <location>
        <position position="79"/>
    </location>
</feature>
<comment type="caution">
    <text evidence="1">The sequence shown here is derived from an EMBL/GenBank/DDBJ whole genome shotgun (WGS) entry which is preliminary data.</text>
</comment>
<name>A0A330GE23_ENTCL</name>
<gene>
    <name evidence="1" type="ORF">DP202_06030</name>
</gene>
<dbReference type="EMBL" id="QMDH01000007">
    <property type="protein sequence ID" value="RAZ70648.1"/>
    <property type="molecule type" value="Genomic_DNA"/>
</dbReference>
<reference evidence="1 2" key="1">
    <citation type="submission" date="2018-06" db="EMBL/GenBank/DDBJ databases">
        <title>ACT-28, a chromosomally-encoded AmpC with carbapenemase activity from Enterobacter kobei.</title>
        <authorList>
            <person name="Jousset A.B."/>
            <person name="Oueslati S."/>
            <person name="Bernabeu S."/>
            <person name="Takissian J."/>
            <person name="Creton E."/>
            <person name="Vogel A."/>
            <person name="Cotellon G."/>
            <person name="Bonnin R.A."/>
            <person name="Dortet L."/>
            <person name="Naas T."/>
        </authorList>
    </citation>
    <scope>NUCLEOTIDE SEQUENCE [LARGE SCALE GENOMIC DNA]</scope>
    <source>
        <strain evidence="1 2">99B3</strain>
    </source>
</reference>
<dbReference type="RefSeq" id="WP_181663645.1">
    <property type="nucleotide sequence ID" value="NZ_CABMNQ010000007.1"/>
</dbReference>
<sequence>PERLIHEDGSELRWTWSADGQLLTEQDESGHLTRYTYHPGTALLSGILYPDNTREAYRYDLRTGQVTEIADGNGQRWQL</sequence>
<protein>
    <recommendedName>
        <fullName evidence="3">RHS repeat protein</fullName>
    </recommendedName>
</protein>